<evidence type="ECO:0000256" key="2">
    <source>
        <dbReference type="ARBA" id="ARBA00022801"/>
    </source>
</evidence>
<dbReference type="GO" id="GO:0009117">
    <property type="term" value="P:nucleotide metabolic process"/>
    <property type="evidence" value="ECO:0007669"/>
    <property type="project" value="UniProtKB-KW"/>
</dbReference>
<comment type="caution">
    <text evidence="5">The sequence shown here is derived from an EMBL/GenBank/DDBJ whole genome shotgun (WGS) entry which is preliminary data.</text>
</comment>
<proteinExistence type="inferred from homology"/>
<dbReference type="Pfam" id="PF02545">
    <property type="entry name" value="Maf"/>
    <property type="match status" value="1"/>
</dbReference>
<dbReference type="AlphaFoldDB" id="A0A4V1LAG5"/>
<gene>
    <name evidence="5" type="ORF">K8V47_08775</name>
</gene>
<reference evidence="5" key="1">
    <citation type="journal article" date="2021" name="PeerJ">
        <title>Extensive microbial diversity within the chicken gut microbiome revealed by metagenomics and culture.</title>
        <authorList>
            <person name="Gilroy R."/>
            <person name="Ravi A."/>
            <person name="Getino M."/>
            <person name="Pursley I."/>
            <person name="Horton D.L."/>
            <person name="Alikhan N.F."/>
            <person name="Baker D."/>
            <person name="Gharbi K."/>
            <person name="Hall N."/>
            <person name="Watson M."/>
            <person name="Adriaenssens E.M."/>
            <person name="Foster-Nyarko E."/>
            <person name="Jarju S."/>
            <person name="Secka A."/>
            <person name="Antonio M."/>
            <person name="Oren A."/>
            <person name="Chaudhuri R.R."/>
            <person name="La Ragione R."/>
            <person name="Hildebrand F."/>
            <person name="Pallen M.J."/>
        </authorList>
    </citation>
    <scope>NUCLEOTIDE SEQUENCE</scope>
    <source>
        <strain evidence="5">4100</strain>
    </source>
</reference>
<comment type="subcellular location">
    <subcellularLocation>
        <location evidence="4">Cytoplasm</location>
    </subcellularLocation>
</comment>
<dbReference type="Proteomes" id="UP000711407">
    <property type="component" value="Unassembled WGS sequence"/>
</dbReference>
<dbReference type="GO" id="GO:0005737">
    <property type="term" value="C:cytoplasm"/>
    <property type="evidence" value="ECO:0007669"/>
    <property type="project" value="UniProtKB-SubCell"/>
</dbReference>
<comment type="function">
    <text evidence="4">Nucleoside triphosphate pyrophosphatase that hydrolyzes dTTP and UTP. May have a dual role in cell division arrest and in preventing the incorporation of modified nucleotides into cellular nucleic acids.</text>
</comment>
<dbReference type="HAMAP" id="MF_00528">
    <property type="entry name" value="Maf"/>
    <property type="match status" value="1"/>
</dbReference>
<protein>
    <recommendedName>
        <fullName evidence="4">dTTP/UTP pyrophosphatase</fullName>
        <shortName evidence="4">dTTPase/UTPase</shortName>
        <ecNumber evidence="4">3.6.1.9</ecNumber>
    </recommendedName>
    <alternativeName>
        <fullName evidence="4">Nucleoside triphosphate pyrophosphatase</fullName>
    </alternativeName>
    <alternativeName>
        <fullName evidence="4">Nucleotide pyrophosphatase</fullName>
        <shortName evidence="4">Nucleotide PPase</shortName>
    </alternativeName>
</protein>
<sequence>MPTSIVPQNLQSYNIKLASTSPRRKELMQLLGLDFEIVNTHDVEEICPQSLPVACHPEYLSILKASAYYDELAENDLLITADTMVICDGNAFGKPKNREDAISMLQTLSGRIHQVVTGVTVCTPKLQISFSVTTDVEFAHLSLQEIEAYVDTCRPFDKAGAYGIQEWIGAIGISSIYGSYYNVMGLPVHYLYEVLKHFA</sequence>
<feature type="site" description="Important for substrate specificity" evidence="4">
    <location>
        <position position="23"/>
    </location>
</feature>
<evidence type="ECO:0000313" key="5">
    <source>
        <dbReference type="EMBL" id="HJE39833.1"/>
    </source>
</evidence>
<dbReference type="PIRSF" id="PIRSF006305">
    <property type="entry name" value="Maf"/>
    <property type="match status" value="1"/>
</dbReference>
<evidence type="ECO:0000256" key="3">
    <source>
        <dbReference type="ARBA" id="ARBA00023080"/>
    </source>
</evidence>
<organism evidence="5 6">
    <name type="scientific">Candidatus Amulumruptor caecigallinarius</name>
    <dbReference type="NCBI Taxonomy" id="2109911"/>
    <lineage>
        <taxon>Bacteria</taxon>
        <taxon>Pseudomonadati</taxon>
        <taxon>Bacteroidota</taxon>
        <taxon>Bacteroidia</taxon>
        <taxon>Bacteroidales</taxon>
        <taxon>Muribaculaceae</taxon>
        <taxon>Candidatus Amulumruptor</taxon>
    </lineage>
</organism>
<dbReference type="GO" id="GO:0047429">
    <property type="term" value="F:nucleoside triphosphate diphosphatase activity"/>
    <property type="evidence" value="ECO:0007669"/>
    <property type="project" value="UniProtKB-EC"/>
</dbReference>
<evidence type="ECO:0000313" key="6">
    <source>
        <dbReference type="Proteomes" id="UP000711407"/>
    </source>
</evidence>
<keyword evidence="2 4" id="KW-0378">Hydrolase</keyword>
<comment type="caution">
    <text evidence="4">Lacks conserved residue(s) required for the propagation of feature annotation.</text>
</comment>
<keyword evidence="3 4" id="KW-0546">Nucleotide metabolism</keyword>
<name>A0A4V1LAG5_9BACT</name>
<feature type="site" description="Important for substrate specificity" evidence="4">
    <location>
        <position position="83"/>
    </location>
</feature>
<feature type="site" description="Important for substrate specificity" evidence="4">
    <location>
        <position position="165"/>
    </location>
</feature>
<feature type="active site" description="Proton acceptor" evidence="4">
    <location>
        <position position="82"/>
    </location>
</feature>
<comment type="similarity">
    <text evidence="4">Belongs to the Maf family. YhdE subfamily.</text>
</comment>
<dbReference type="Gene3D" id="3.90.950.10">
    <property type="match status" value="1"/>
</dbReference>
<dbReference type="PANTHER" id="PTHR43213:SF5">
    <property type="entry name" value="BIFUNCTIONAL DTTP_UTP PYROPHOSPHATASE_METHYLTRANSFERASE PROTEIN-RELATED"/>
    <property type="match status" value="1"/>
</dbReference>
<comment type="catalytic activity">
    <reaction evidence="4">
        <text>dTTP + H2O = dTMP + diphosphate + H(+)</text>
        <dbReference type="Rhea" id="RHEA:28534"/>
        <dbReference type="ChEBI" id="CHEBI:15377"/>
        <dbReference type="ChEBI" id="CHEBI:15378"/>
        <dbReference type="ChEBI" id="CHEBI:33019"/>
        <dbReference type="ChEBI" id="CHEBI:37568"/>
        <dbReference type="ChEBI" id="CHEBI:63528"/>
        <dbReference type="EC" id="3.6.1.9"/>
    </reaction>
</comment>
<dbReference type="CDD" id="cd00555">
    <property type="entry name" value="Maf"/>
    <property type="match status" value="1"/>
</dbReference>
<comment type="cofactor">
    <cofactor evidence="1 4">
        <name>a divalent metal cation</name>
        <dbReference type="ChEBI" id="CHEBI:60240"/>
    </cofactor>
</comment>
<dbReference type="EMBL" id="DYXT01000046">
    <property type="protein sequence ID" value="HJE39833.1"/>
    <property type="molecule type" value="Genomic_DNA"/>
</dbReference>
<dbReference type="PANTHER" id="PTHR43213">
    <property type="entry name" value="BIFUNCTIONAL DTTP/UTP PYROPHOSPHATASE/METHYLTRANSFERASE PROTEIN-RELATED"/>
    <property type="match status" value="1"/>
</dbReference>
<dbReference type="EC" id="3.6.1.9" evidence="4"/>
<evidence type="ECO:0000256" key="1">
    <source>
        <dbReference type="ARBA" id="ARBA00001968"/>
    </source>
</evidence>
<keyword evidence="4" id="KW-0963">Cytoplasm</keyword>
<evidence type="ECO:0000256" key="4">
    <source>
        <dbReference type="HAMAP-Rule" id="MF_00528"/>
    </source>
</evidence>
<accession>A0A4V1LAG5</accession>
<dbReference type="NCBIfam" id="TIGR00172">
    <property type="entry name" value="maf"/>
    <property type="match status" value="1"/>
</dbReference>
<dbReference type="SUPFAM" id="SSF52972">
    <property type="entry name" value="ITPase-like"/>
    <property type="match status" value="1"/>
</dbReference>
<dbReference type="InterPro" id="IPR003697">
    <property type="entry name" value="Maf-like"/>
</dbReference>
<dbReference type="InterPro" id="IPR029001">
    <property type="entry name" value="ITPase-like_fam"/>
</dbReference>
<comment type="catalytic activity">
    <reaction evidence="4">
        <text>UTP + H2O = UMP + diphosphate + H(+)</text>
        <dbReference type="Rhea" id="RHEA:29395"/>
        <dbReference type="ChEBI" id="CHEBI:15377"/>
        <dbReference type="ChEBI" id="CHEBI:15378"/>
        <dbReference type="ChEBI" id="CHEBI:33019"/>
        <dbReference type="ChEBI" id="CHEBI:46398"/>
        <dbReference type="ChEBI" id="CHEBI:57865"/>
        <dbReference type="EC" id="3.6.1.9"/>
    </reaction>
</comment>
<reference evidence="5" key="2">
    <citation type="submission" date="2021-09" db="EMBL/GenBank/DDBJ databases">
        <authorList>
            <person name="Gilroy R."/>
        </authorList>
    </citation>
    <scope>NUCLEOTIDE SEQUENCE</scope>
    <source>
        <strain evidence="5">4100</strain>
    </source>
</reference>